<evidence type="ECO:0000313" key="2">
    <source>
        <dbReference type="EMBL" id="VDC64266.1"/>
    </source>
</evidence>
<sequence>MVHTEFTNALFRIIVSSHFIFNHCILIPRENITGRFPYSTGL</sequence>
<reference evidence="2" key="1">
    <citation type="submission" date="2018-11" db="EMBL/GenBank/DDBJ databases">
        <authorList>
            <consortium name="Genoscope - CEA"/>
            <person name="William W."/>
        </authorList>
    </citation>
    <scope>NUCLEOTIDE SEQUENCE</scope>
</reference>
<name>A0A3P5Y9X7_BRACM</name>
<dbReference type="EMBL" id="LS974625">
    <property type="protein sequence ID" value="CAG7867331.1"/>
    <property type="molecule type" value="Genomic_DNA"/>
</dbReference>
<proteinExistence type="predicted"/>
<evidence type="ECO:0000313" key="1">
    <source>
        <dbReference type="EMBL" id="CAG7867331.1"/>
    </source>
</evidence>
<dbReference type="EMBL" id="LR031568">
    <property type="protein sequence ID" value="VDC64266.1"/>
    <property type="molecule type" value="Genomic_DNA"/>
</dbReference>
<accession>A0A3P5Y9X7</accession>
<gene>
    <name evidence="2" type="ORF">BRAA09T41877Z</name>
    <name evidence="1" type="ORF">BRAPAZ1V2_A09P77980.2</name>
</gene>
<dbReference type="Gramene" id="A09p77980.2_BraZ1">
    <property type="protein sequence ID" value="A09p77980.2_BraZ1.CDS.1"/>
    <property type="gene ID" value="A09g77980.2_BraZ1"/>
</dbReference>
<dbReference type="AlphaFoldDB" id="A0A3P5Y9X7"/>
<protein>
    <submittedName>
        <fullName evidence="1">Uncharacterized protein</fullName>
    </submittedName>
</protein>
<organism evidence="2">
    <name type="scientific">Brassica campestris</name>
    <name type="common">Field mustard</name>
    <dbReference type="NCBI Taxonomy" id="3711"/>
    <lineage>
        <taxon>Eukaryota</taxon>
        <taxon>Viridiplantae</taxon>
        <taxon>Streptophyta</taxon>
        <taxon>Embryophyta</taxon>
        <taxon>Tracheophyta</taxon>
        <taxon>Spermatophyta</taxon>
        <taxon>Magnoliopsida</taxon>
        <taxon>eudicotyledons</taxon>
        <taxon>Gunneridae</taxon>
        <taxon>Pentapetalae</taxon>
        <taxon>rosids</taxon>
        <taxon>malvids</taxon>
        <taxon>Brassicales</taxon>
        <taxon>Brassicaceae</taxon>
        <taxon>Brassiceae</taxon>
        <taxon>Brassica</taxon>
    </lineage>
</organism>
<dbReference type="Proteomes" id="UP000694005">
    <property type="component" value="Chromosome A09"/>
</dbReference>